<organism evidence="2">
    <name type="scientific">Candidatus Kentrum sp. FM</name>
    <dbReference type="NCBI Taxonomy" id="2126340"/>
    <lineage>
        <taxon>Bacteria</taxon>
        <taxon>Pseudomonadati</taxon>
        <taxon>Pseudomonadota</taxon>
        <taxon>Gammaproteobacteria</taxon>
        <taxon>Candidatus Kentrum</taxon>
    </lineage>
</organism>
<reference evidence="2" key="1">
    <citation type="submission" date="2019-02" db="EMBL/GenBank/DDBJ databases">
        <authorList>
            <person name="Gruber-Vodicka R. H."/>
            <person name="Seah K. B. B."/>
        </authorList>
    </citation>
    <scope>NUCLEOTIDE SEQUENCE</scope>
    <source>
        <strain evidence="2">BECK_BZ163</strain>
        <strain evidence="1">BECK_BZ165</strain>
    </source>
</reference>
<dbReference type="EMBL" id="CAADFA010000565">
    <property type="protein sequence ID" value="VFJ70553.1"/>
    <property type="molecule type" value="Genomic_DNA"/>
</dbReference>
<sequence>MFFDRNHLSSYLTELYAKVRSCPITGMARKTANGLVFLPVLASGPFHLNFNVNRRILSARLPRCTCLK</sequence>
<proteinExistence type="predicted"/>
<dbReference type="AlphaFoldDB" id="A0A450TRV3"/>
<evidence type="ECO:0000313" key="1">
    <source>
        <dbReference type="EMBL" id="VFJ70553.1"/>
    </source>
</evidence>
<protein>
    <submittedName>
        <fullName evidence="2">Uncharacterized protein</fullName>
    </submittedName>
</protein>
<accession>A0A450TRV3</accession>
<dbReference type="EMBL" id="CAADEZ010000572">
    <property type="protein sequence ID" value="VFJ71033.1"/>
    <property type="molecule type" value="Genomic_DNA"/>
</dbReference>
<gene>
    <name evidence="2" type="ORF">BECKFM1743A_GA0114220_105724</name>
    <name evidence="1" type="ORF">BECKFM1743C_GA0114222_105651</name>
</gene>
<name>A0A450TRV3_9GAMM</name>
<evidence type="ECO:0000313" key="2">
    <source>
        <dbReference type="EMBL" id="VFJ71033.1"/>
    </source>
</evidence>